<dbReference type="Gene3D" id="1.10.10.10">
    <property type="entry name" value="Winged helix-like DNA-binding domain superfamily/Winged helix DNA-binding domain"/>
    <property type="match status" value="1"/>
</dbReference>
<dbReference type="InterPro" id="IPR011991">
    <property type="entry name" value="ArsR-like_HTH"/>
</dbReference>
<reference evidence="1" key="1">
    <citation type="submission" date="2022-01" db="EMBL/GenBank/DDBJ databases">
        <title>Microbacterium eymi and Microbacterium rhizovicinus sp. nov., isolated from the rhizospheric soil of Elymus tsukushiensis, a plant native to the Dokdo Islands, Republic of Korea.</title>
        <authorList>
            <person name="Hwang Y.J."/>
        </authorList>
    </citation>
    <scope>NUCLEOTIDE SEQUENCE</scope>
    <source>
        <strain evidence="1">KUDC0405</strain>
    </source>
</reference>
<dbReference type="InterPro" id="IPR036390">
    <property type="entry name" value="WH_DNA-bd_sf"/>
</dbReference>
<accession>A0ABY5NJC8</accession>
<evidence type="ECO:0000313" key="1">
    <source>
        <dbReference type="EMBL" id="UUT35277.1"/>
    </source>
</evidence>
<dbReference type="Pfam" id="PF12840">
    <property type="entry name" value="HTH_20"/>
    <property type="match status" value="1"/>
</dbReference>
<dbReference type="CDD" id="cd00090">
    <property type="entry name" value="HTH_ARSR"/>
    <property type="match status" value="1"/>
</dbReference>
<proteinExistence type="predicted"/>
<protein>
    <submittedName>
        <fullName evidence="1">Helix-turn-helix domain-containing protein</fullName>
    </submittedName>
</protein>
<sequence>MAEASVMRSSLVSERKDPIAKKWLQRSVRKGIFAVVSENKMQGRDDPRVIEGSALRALAHPLRVRIYDIVSQYGPQTASSLAQMMGESSGATSYHLRALAKHGLIQEAEGRGNARERWWERPRGAVSFGSPEGLKTPSGRAATQVVMTEFFNRRHEQLMTYIAEGIANPERDEPDASINTATAHLTPEQMGELAHRMMSVIDEFVEKYRDQKGDDVRTVTIRADVFPLPEEGH</sequence>
<dbReference type="Proteomes" id="UP001054811">
    <property type="component" value="Chromosome"/>
</dbReference>
<gene>
    <name evidence="1" type="ORF">L2X98_34460</name>
</gene>
<keyword evidence="2" id="KW-1185">Reference proteome</keyword>
<dbReference type="EMBL" id="CP091139">
    <property type="protein sequence ID" value="UUT35277.1"/>
    <property type="molecule type" value="Genomic_DNA"/>
</dbReference>
<dbReference type="RefSeq" id="WP_259611851.1">
    <property type="nucleotide sequence ID" value="NZ_CP091139.2"/>
</dbReference>
<organism evidence="1 2">
    <name type="scientific">Microbacterium elymi</name>
    <dbReference type="NCBI Taxonomy" id="2909587"/>
    <lineage>
        <taxon>Bacteria</taxon>
        <taxon>Bacillati</taxon>
        <taxon>Actinomycetota</taxon>
        <taxon>Actinomycetes</taxon>
        <taxon>Micrococcales</taxon>
        <taxon>Microbacteriaceae</taxon>
        <taxon>Microbacterium</taxon>
    </lineage>
</organism>
<dbReference type="InterPro" id="IPR036388">
    <property type="entry name" value="WH-like_DNA-bd_sf"/>
</dbReference>
<name>A0ABY5NJC8_9MICO</name>
<dbReference type="SUPFAM" id="SSF46785">
    <property type="entry name" value="Winged helix' DNA-binding domain"/>
    <property type="match status" value="1"/>
</dbReference>
<evidence type="ECO:0000313" key="2">
    <source>
        <dbReference type="Proteomes" id="UP001054811"/>
    </source>
</evidence>